<reference evidence="9" key="1">
    <citation type="submission" date="2019-10" db="EMBL/GenBank/DDBJ databases">
        <authorList>
            <consortium name="DOE Joint Genome Institute"/>
            <person name="Kuo A."/>
            <person name="Miyauchi S."/>
            <person name="Kiss E."/>
            <person name="Drula E."/>
            <person name="Kohler A."/>
            <person name="Sanchez-Garcia M."/>
            <person name="Andreopoulos B."/>
            <person name="Barry K.W."/>
            <person name="Bonito G."/>
            <person name="Buee M."/>
            <person name="Carver A."/>
            <person name="Chen C."/>
            <person name="Cichocki N."/>
            <person name="Clum A."/>
            <person name="Culley D."/>
            <person name="Crous P.W."/>
            <person name="Fauchery L."/>
            <person name="Girlanda M."/>
            <person name="Hayes R."/>
            <person name="Keri Z."/>
            <person name="LaButti K."/>
            <person name="Lipzen A."/>
            <person name="Lombard V."/>
            <person name="Magnuson J."/>
            <person name="Maillard F."/>
            <person name="Morin E."/>
            <person name="Murat C."/>
            <person name="Nolan M."/>
            <person name="Ohm R."/>
            <person name="Pangilinan J."/>
            <person name="Pereira M."/>
            <person name="Perotto S."/>
            <person name="Peter M."/>
            <person name="Riley R."/>
            <person name="Sitrit Y."/>
            <person name="Stielow B."/>
            <person name="Szollosi G."/>
            <person name="Zifcakova L."/>
            <person name="Stursova M."/>
            <person name="Spatafora J.W."/>
            <person name="Tedersoo L."/>
            <person name="Vaario L.-M."/>
            <person name="Yamada A."/>
            <person name="Yan M."/>
            <person name="Wang P."/>
            <person name="Xu J."/>
            <person name="Bruns T."/>
            <person name="Baldrian P."/>
            <person name="Vilgalys R."/>
            <person name="Henrissat B."/>
            <person name="Grigoriev I.V."/>
            <person name="Hibbett D."/>
            <person name="Nagy L.G."/>
            <person name="Martin F.M."/>
        </authorList>
    </citation>
    <scope>NUCLEOTIDE SEQUENCE</scope>
    <source>
        <strain evidence="9">Prilba</strain>
    </source>
</reference>
<keyword evidence="1" id="KW-0677">Repeat</keyword>
<dbReference type="CDD" id="cd14281">
    <property type="entry name" value="UBA2_Rad23_like"/>
    <property type="match status" value="1"/>
</dbReference>
<dbReference type="GO" id="GO:0031593">
    <property type="term" value="F:polyubiquitin modification-dependent protein binding"/>
    <property type="evidence" value="ECO:0007669"/>
    <property type="project" value="UniProtKB-UniRule"/>
</dbReference>
<evidence type="ECO:0000256" key="6">
    <source>
        <dbReference type="SAM" id="MobiDB-lite"/>
    </source>
</evidence>
<dbReference type="PROSITE" id="PS50053">
    <property type="entry name" value="UBIQUITIN_2"/>
    <property type="match status" value="1"/>
</dbReference>
<dbReference type="GO" id="GO:0005829">
    <property type="term" value="C:cytosol"/>
    <property type="evidence" value="ECO:0007669"/>
    <property type="project" value="TreeGrafter"/>
</dbReference>
<protein>
    <recommendedName>
        <fullName evidence="5">UV excision repair protein RAD23</fullName>
    </recommendedName>
</protein>
<keyword evidence="2 5" id="KW-0227">DNA damage</keyword>
<dbReference type="InterPro" id="IPR004806">
    <property type="entry name" value="Rad23"/>
</dbReference>
<dbReference type="InterPro" id="IPR029071">
    <property type="entry name" value="Ubiquitin-like_domsf"/>
</dbReference>
<dbReference type="FunFam" id="1.10.8.10:FF:000002">
    <property type="entry name" value="UV excision repair protein RAD23 homolog"/>
    <property type="match status" value="1"/>
</dbReference>
<gene>
    <name evidence="9" type="ORF">DFH94DRAFT_727873</name>
</gene>
<keyword evidence="3 5" id="KW-0234">DNA repair</keyword>
<dbReference type="PANTHER" id="PTHR10621:SF0">
    <property type="entry name" value="UV EXCISION REPAIR PROTEIN RAD23"/>
    <property type="match status" value="1"/>
</dbReference>
<dbReference type="PRINTS" id="PR01839">
    <property type="entry name" value="RAD23PROTEIN"/>
</dbReference>
<dbReference type="OrthoDB" id="419317at2759"/>
<dbReference type="EMBL" id="WHVB01000005">
    <property type="protein sequence ID" value="KAF8482535.1"/>
    <property type="molecule type" value="Genomic_DNA"/>
</dbReference>
<dbReference type="GO" id="GO:0006289">
    <property type="term" value="P:nucleotide-excision repair"/>
    <property type="evidence" value="ECO:0007669"/>
    <property type="project" value="UniProtKB-UniRule"/>
</dbReference>
<dbReference type="SUPFAM" id="SSF54236">
    <property type="entry name" value="Ubiquitin-like"/>
    <property type="match status" value="1"/>
</dbReference>
<comment type="function">
    <text evidence="5">Multiubiquitin chain receptor involved in modulation of proteasomal degradation. Involved in nucleotide excision repair.</text>
</comment>
<evidence type="ECO:0000256" key="2">
    <source>
        <dbReference type="ARBA" id="ARBA00022763"/>
    </source>
</evidence>
<evidence type="ECO:0000313" key="10">
    <source>
        <dbReference type="Proteomes" id="UP000759537"/>
    </source>
</evidence>
<sequence length="376" mass="39600">MKITIKTLQQKVFHVEAEPTDTIAVLKGKINADQGHPVESQKIIYSGKVLSDDKTVESCEIKEKDFLVLMVSKPKLTSAPSTSTNTSNPVEPAPVAVPAAASETTAAVTSPPPAPIPAAAPVGQPFNSSFLSGDALQTTINNMVEMGYPRDQVMRALRASYNNPDRAVEYLLTGIPAHLEAELSTPAQRGPNPLINPLASNPAVTQSTAPTQPSAPPTQPSAPQNLFQLAQQQQQQPTASVAPGLGAPAAAPGLDALRGDPRFNTIRELAAQNPAILQPVIQQLAQSNPQLAEALASDPASLLDLLSEGVGDDGEPIPPGAQVVNVTPEERAAIERLEALGFPRQAAIEAYFACDKNEELAANYLFEGGFEDDPLP</sequence>
<proteinExistence type="inferred from homology"/>
<evidence type="ECO:0000256" key="5">
    <source>
        <dbReference type="RuleBase" id="RU367049"/>
    </source>
</evidence>
<organism evidence="9 10">
    <name type="scientific">Russula ochroleuca</name>
    <dbReference type="NCBI Taxonomy" id="152965"/>
    <lineage>
        <taxon>Eukaryota</taxon>
        <taxon>Fungi</taxon>
        <taxon>Dikarya</taxon>
        <taxon>Basidiomycota</taxon>
        <taxon>Agaricomycotina</taxon>
        <taxon>Agaricomycetes</taxon>
        <taxon>Russulales</taxon>
        <taxon>Russulaceae</taxon>
        <taxon>Russula</taxon>
    </lineage>
</organism>
<keyword evidence="4 5" id="KW-0539">Nucleus</keyword>
<dbReference type="InterPro" id="IPR015360">
    <property type="entry name" value="XPC-bd"/>
</dbReference>
<dbReference type="Proteomes" id="UP000759537">
    <property type="component" value="Unassembled WGS sequence"/>
</dbReference>
<dbReference type="InterPro" id="IPR000626">
    <property type="entry name" value="Ubiquitin-like_dom"/>
</dbReference>
<dbReference type="FunFam" id="3.10.20.90:FF:000254">
    <property type="entry name" value="UV excision repair protein Rad23"/>
    <property type="match status" value="1"/>
</dbReference>
<feature type="domain" description="UBA" evidence="7">
    <location>
        <begin position="134"/>
        <end position="174"/>
    </location>
</feature>
<dbReference type="SMART" id="SM00165">
    <property type="entry name" value="UBA"/>
    <property type="match status" value="2"/>
</dbReference>
<keyword evidence="5" id="KW-0963">Cytoplasm</keyword>
<evidence type="ECO:0000313" key="9">
    <source>
        <dbReference type="EMBL" id="KAF8482535.1"/>
    </source>
</evidence>
<dbReference type="SUPFAM" id="SSF46934">
    <property type="entry name" value="UBA-like"/>
    <property type="match status" value="2"/>
</dbReference>
<dbReference type="GO" id="GO:0003684">
    <property type="term" value="F:damaged DNA binding"/>
    <property type="evidence" value="ECO:0007669"/>
    <property type="project" value="UniProtKB-UniRule"/>
</dbReference>
<dbReference type="InterPro" id="IPR006636">
    <property type="entry name" value="STI1_HS-bd"/>
</dbReference>
<evidence type="ECO:0000259" key="7">
    <source>
        <dbReference type="PROSITE" id="PS50030"/>
    </source>
</evidence>
<dbReference type="Gene3D" id="1.10.10.540">
    <property type="entry name" value="XPC-binding domain"/>
    <property type="match status" value="1"/>
</dbReference>
<evidence type="ECO:0000256" key="1">
    <source>
        <dbReference type="ARBA" id="ARBA00022737"/>
    </source>
</evidence>
<evidence type="ECO:0000256" key="3">
    <source>
        <dbReference type="ARBA" id="ARBA00023204"/>
    </source>
</evidence>
<evidence type="ECO:0000256" key="4">
    <source>
        <dbReference type="ARBA" id="ARBA00023242"/>
    </source>
</evidence>
<dbReference type="Pfam" id="PF00240">
    <property type="entry name" value="ubiquitin"/>
    <property type="match status" value="1"/>
</dbReference>
<comment type="similarity">
    <text evidence="5">Belongs to the RAD23 family.</text>
</comment>
<feature type="domain" description="Ubiquitin-like" evidence="8">
    <location>
        <begin position="1"/>
        <end position="74"/>
    </location>
</feature>
<comment type="caution">
    <text evidence="9">The sequence shown here is derived from an EMBL/GenBank/DDBJ whole genome shotgun (WGS) entry which is preliminary data.</text>
</comment>
<dbReference type="SUPFAM" id="SSF101238">
    <property type="entry name" value="XPC-binding domain"/>
    <property type="match status" value="1"/>
</dbReference>
<dbReference type="PROSITE" id="PS50030">
    <property type="entry name" value="UBA"/>
    <property type="match status" value="2"/>
</dbReference>
<comment type="subcellular location">
    <subcellularLocation>
        <location evidence="5">Nucleus</location>
    </subcellularLocation>
    <subcellularLocation>
        <location evidence="5">Cytoplasm</location>
    </subcellularLocation>
</comment>
<dbReference type="Gene3D" id="1.10.8.10">
    <property type="entry name" value="DNA helicase RuvA subunit, C-terminal domain"/>
    <property type="match status" value="2"/>
</dbReference>
<dbReference type="Gene3D" id="3.10.20.90">
    <property type="entry name" value="Phosphatidylinositol 3-kinase Catalytic Subunit, Chain A, domain 1"/>
    <property type="match status" value="1"/>
</dbReference>
<dbReference type="NCBIfam" id="TIGR00601">
    <property type="entry name" value="rad23"/>
    <property type="match status" value="1"/>
</dbReference>
<accession>A0A9P5MZB9</accession>
<dbReference type="GO" id="GO:0005654">
    <property type="term" value="C:nucleoplasm"/>
    <property type="evidence" value="ECO:0007669"/>
    <property type="project" value="TreeGrafter"/>
</dbReference>
<feature type="domain" description="UBA" evidence="7">
    <location>
        <begin position="327"/>
        <end position="368"/>
    </location>
</feature>
<feature type="region of interest" description="Disordered" evidence="6">
    <location>
        <begin position="185"/>
        <end position="223"/>
    </location>
</feature>
<dbReference type="FunFam" id="1.10.8.10:FF:000003">
    <property type="entry name" value="UV excision repair protein RAD23 homolog"/>
    <property type="match status" value="1"/>
</dbReference>
<feature type="region of interest" description="Disordered" evidence="6">
    <location>
        <begin position="228"/>
        <end position="247"/>
    </location>
</feature>
<dbReference type="PANTHER" id="PTHR10621">
    <property type="entry name" value="UV EXCISION REPAIR PROTEIN RAD23"/>
    <property type="match status" value="1"/>
</dbReference>
<dbReference type="AlphaFoldDB" id="A0A9P5MZB9"/>
<evidence type="ECO:0000259" key="8">
    <source>
        <dbReference type="PROSITE" id="PS50053"/>
    </source>
</evidence>
<dbReference type="GO" id="GO:0043130">
    <property type="term" value="F:ubiquitin binding"/>
    <property type="evidence" value="ECO:0007669"/>
    <property type="project" value="UniProtKB-UniRule"/>
</dbReference>
<dbReference type="InterPro" id="IPR015940">
    <property type="entry name" value="UBA"/>
</dbReference>
<keyword evidence="10" id="KW-1185">Reference proteome</keyword>
<dbReference type="GO" id="GO:0043161">
    <property type="term" value="P:proteasome-mediated ubiquitin-dependent protein catabolic process"/>
    <property type="evidence" value="ECO:0007669"/>
    <property type="project" value="UniProtKB-UniRule"/>
</dbReference>
<reference evidence="9" key="2">
    <citation type="journal article" date="2020" name="Nat. Commun.">
        <title>Large-scale genome sequencing of mycorrhizal fungi provides insights into the early evolution of symbiotic traits.</title>
        <authorList>
            <person name="Miyauchi S."/>
            <person name="Kiss E."/>
            <person name="Kuo A."/>
            <person name="Drula E."/>
            <person name="Kohler A."/>
            <person name="Sanchez-Garcia M."/>
            <person name="Morin E."/>
            <person name="Andreopoulos B."/>
            <person name="Barry K.W."/>
            <person name="Bonito G."/>
            <person name="Buee M."/>
            <person name="Carver A."/>
            <person name="Chen C."/>
            <person name="Cichocki N."/>
            <person name="Clum A."/>
            <person name="Culley D."/>
            <person name="Crous P.W."/>
            <person name="Fauchery L."/>
            <person name="Girlanda M."/>
            <person name="Hayes R.D."/>
            <person name="Keri Z."/>
            <person name="LaButti K."/>
            <person name="Lipzen A."/>
            <person name="Lombard V."/>
            <person name="Magnuson J."/>
            <person name="Maillard F."/>
            <person name="Murat C."/>
            <person name="Nolan M."/>
            <person name="Ohm R.A."/>
            <person name="Pangilinan J."/>
            <person name="Pereira M.F."/>
            <person name="Perotto S."/>
            <person name="Peter M."/>
            <person name="Pfister S."/>
            <person name="Riley R."/>
            <person name="Sitrit Y."/>
            <person name="Stielow J.B."/>
            <person name="Szollosi G."/>
            <person name="Zifcakova L."/>
            <person name="Stursova M."/>
            <person name="Spatafora J.W."/>
            <person name="Tedersoo L."/>
            <person name="Vaario L.M."/>
            <person name="Yamada A."/>
            <person name="Yan M."/>
            <person name="Wang P."/>
            <person name="Xu J."/>
            <person name="Bruns T."/>
            <person name="Baldrian P."/>
            <person name="Vilgalys R."/>
            <person name="Dunand C."/>
            <person name="Henrissat B."/>
            <person name="Grigoriev I.V."/>
            <person name="Hibbett D."/>
            <person name="Nagy L.G."/>
            <person name="Martin F.M."/>
        </authorList>
    </citation>
    <scope>NUCLEOTIDE SEQUENCE</scope>
    <source>
        <strain evidence="9">Prilba</strain>
    </source>
</reference>
<dbReference type="SMART" id="SM00727">
    <property type="entry name" value="STI1"/>
    <property type="match status" value="1"/>
</dbReference>
<name>A0A9P5MZB9_9AGAM</name>
<dbReference type="Pfam" id="PF00627">
    <property type="entry name" value="UBA"/>
    <property type="match status" value="2"/>
</dbReference>
<dbReference type="GO" id="GO:0070628">
    <property type="term" value="F:proteasome binding"/>
    <property type="evidence" value="ECO:0007669"/>
    <property type="project" value="TreeGrafter"/>
</dbReference>
<dbReference type="SMART" id="SM00213">
    <property type="entry name" value="UBQ"/>
    <property type="match status" value="1"/>
</dbReference>
<dbReference type="Pfam" id="PF09280">
    <property type="entry name" value="XPC-binding"/>
    <property type="match status" value="1"/>
</dbReference>
<dbReference type="CDD" id="cd01805">
    <property type="entry name" value="Ubl_Rad23"/>
    <property type="match status" value="1"/>
</dbReference>
<dbReference type="InterPro" id="IPR009060">
    <property type="entry name" value="UBA-like_sf"/>
</dbReference>
<dbReference type="InterPro" id="IPR036353">
    <property type="entry name" value="XPC-bd_sf"/>
</dbReference>